<reference evidence="3 4" key="1">
    <citation type="submission" date="2013-12" db="EMBL/GenBank/DDBJ databases">
        <title>Draft genome sequence of Caloranaerobacter sp. H53214.</title>
        <authorList>
            <person name="Jiang L.J."/>
            <person name="Shao Z.Z."/>
            <person name="Long M.N."/>
        </authorList>
    </citation>
    <scope>NUCLEOTIDE SEQUENCE [LARGE SCALE GENOMIC DNA]</scope>
    <source>
        <strain evidence="3 4">H53214</strain>
    </source>
</reference>
<dbReference type="AlphaFoldDB" id="A0A096BEV1"/>
<dbReference type="STRING" id="1156417.Y919_10515"/>
<dbReference type="Gene3D" id="1.10.10.1100">
    <property type="entry name" value="BFD-like [2Fe-2S]-binding domain"/>
    <property type="match status" value="1"/>
</dbReference>
<dbReference type="Pfam" id="PF18423">
    <property type="entry name" value="zf_CopZ"/>
    <property type="match status" value="1"/>
</dbReference>
<evidence type="ECO:0000313" key="4">
    <source>
        <dbReference type="Proteomes" id="UP000029622"/>
    </source>
</evidence>
<dbReference type="InterPro" id="IPR041854">
    <property type="entry name" value="BFD-like_2Fe2S-bd_dom_sf"/>
</dbReference>
<protein>
    <recommendedName>
        <fullName evidence="5">(2Fe-2S)-binding protein</fullName>
    </recommendedName>
</protein>
<dbReference type="InterPro" id="IPR007419">
    <property type="entry name" value="BFD-like_2Fe2S-bd_dom"/>
</dbReference>
<evidence type="ECO:0000259" key="1">
    <source>
        <dbReference type="Pfam" id="PF04324"/>
    </source>
</evidence>
<evidence type="ECO:0000259" key="2">
    <source>
        <dbReference type="Pfam" id="PF18423"/>
    </source>
</evidence>
<feature type="domain" description="BFD-like [2Fe-2S]-binding" evidence="1">
    <location>
        <begin position="78"/>
        <end position="117"/>
    </location>
</feature>
<dbReference type="Pfam" id="PF04324">
    <property type="entry name" value="Fer2_BFD"/>
    <property type="match status" value="1"/>
</dbReference>
<name>A0A096BEV1_9FIRM</name>
<evidence type="ECO:0000313" key="3">
    <source>
        <dbReference type="EMBL" id="KGG79695.1"/>
    </source>
</evidence>
<organism evidence="3 4">
    <name type="scientific">Caloranaerobacter azorensis H53214</name>
    <dbReference type="NCBI Taxonomy" id="1156417"/>
    <lineage>
        <taxon>Bacteria</taxon>
        <taxon>Bacillati</taxon>
        <taxon>Bacillota</taxon>
        <taxon>Tissierellia</taxon>
        <taxon>Tissierellales</taxon>
        <taxon>Thermohalobacteraceae</taxon>
        <taxon>Caloranaerobacter</taxon>
    </lineage>
</organism>
<sequence length="148" mass="17091">MVDNKICPKCGKEGQYVENITVRNMIIECKMKEIGESDYYICMNEVCDIAYYNKEGKMFTKKDVKVPIWFKIGTKPKYICYCNKVTEEQIEKAIIEDGARNVKEVIEFTGAMKNGQCKIKNPTGKCCYDVVKKTVDRILEKIEQKSSI</sequence>
<dbReference type="Proteomes" id="UP000029622">
    <property type="component" value="Unassembled WGS sequence"/>
</dbReference>
<dbReference type="InterPro" id="IPR040890">
    <property type="entry name" value="Znf_CopZ"/>
</dbReference>
<proteinExistence type="predicted"/>
<feature type="domain" description="CopZ zinc binding" evidence="2">
    <location>
        <begin position="5"/>
        <end position="65"/>
    </location>
</feature>
<dbReference type="CDD" id="cd10141">
    <property type="entry name" value="CopZ-like_Fer2_BFD-like"/>
    <property type="match status" value="1"/>
</dbReference>
<comment type="caution">
    <text evidence="3">The sequence shown here is derived from an EMBL/GenBank/DDBJ whole genome shotgun (WGS) entry which is preliminary data.</text>
</comment>
<dbReference type="Gene3D" id="2.20.25.270">
    <property type="match status" value="1"/>
</dbReference>
<accession>A0A096BEV1</accession>
<dbReference type="EMBL" id="AZTB01000066">
    <property type="protein sequence ID" value="KGG79695.1"/>
    <property type="molecule type" value="Genomic_DNA"/>
</dbReference>
<evidence type="ECO:0008006" key="5">
    <source>
        <dbReference type="Google" id="ProtNLM"/>
    </source>
</evidence>
<gene>
    <name evidence="3" type="ORF">Y919_10515</name>
</gene>